<dbReference type="SUPFAM" id="SSF56112">
    <property type="entry name" value="Protein kinase-like (PK-like)"/>
    <property type="match status" value="1"/>
</dbReference>
<dbReference type="Gene3D" id="3.30.200.20">
    <property type="entry name" value="Phosphorylase Kinase, domain 1"/>
    <property type="match status" value="1"/>
</dbReference>
<keyword evidence="3" id="KW-0547">Nucleotide-binding</keyword>
<protein>
    <recommendedName>
        <fullName evidence="6">Protein kinase domain-containing protein</fullName>
    </recommendedName>
</protein>
<keyword evidence="5" id="KW-0067">ATP-binding</keyword>
<evidence type="ECO:0000313" key="7">
    <source>
        <dbReference type="EMBL" id="KAK9049298.1"/>
    </source>
</evidence>
<gene>
    <name evidence="7" type="ORF">SSX86_031734</name>
</gene>
<dbReference type="Proteomes" id="UP001408789">
    <property type="component" value="Unassembled WGS sequence"/>
</dbReference>
<evidence type="ECO:0000256" key="2">
    <source>
        <dbReference type="ARBA" id="ARBA00022679"/>
    </source>
</evidence>
<feature type="domain" description="Protein kinase" evidence="6">
    <location>
        <begin position="21"/>
        <end position="257"/>
    </location>
</feature>
<evidence type="ECO:0000256" key="5">
    <source>
        <dbReference type="ARBA" id="ARBA00022840"/>
    </source>
</evidence>
<comment type="caution">
    <text evidence="7">The sequence shown here is derived from an EMBL/GenBank/DDBJ whole genome shotgun (WGS) entry which is preliminary data.</text>
</comment>
<dbReference type="InterPro" id="IPR000719">
    <property type="entry name" value="Prot_kinase_dom"/>
</dbReference>
<dbReference type="FunFam" id="3.30.200.20:FF:000039">
    <property type="entry name" value="receptor-like protein kinase FERONIA"/>
    <property type="match status" value="1"/>
</dbReference>
<evidence type="ECO:0000313" key="8">
    <source>
        <dbReference type="Proteomes" id="UP001408789"/>
    </source>
</evidence>
<dbReference type="PIRSF" id="PIRSF000654">
    <property type="entry name" value="Integrin-linked_kinase"/>
    <property type="match status" value="1"/>
</dbReference>
<dbReference type="GO" id="GO:0004674">
    <property type="term" value="F:protein serine/threonine kinase activity"/>
    <property type="evidence" value="ECO:0007669"/>
    <property type="project" value="UniProtKB-KW"/>
</dbReference>
<dbReference type="PROSITE" id="PS50011">
    <property type="entry name" value="PROTEIN_KINASE_DOM"/>
    <property type="match status" value="1"/>
</dbReference>
<keyword evidence="8" id="KW-1185">Reference proteome</keyword>
<dbReference type="InterPro" id="IPR001245">
    <property type="entry name" value="Ser-Thr/Tyr_kinase_cat_dom"/>
</dbReference>
<accession>A0AAP0C9C7</accession>
<dbReference type="AlphaFoldDB" id="A0AAP0C9C7"/>
<dbReference type="Gene3D" id="1.10.510.10">
    <property type="entry name" value="Transferase(Phosphotransferase) domain 1"/>
    <property type="match status" value="2"/>
</dbReference>
<keyword evidence="4" id="KW-0418">Kinase</keyword>
<dbReference type="GO" id="GO:0004714">
    <property type="term" value="F:transmembrane receptor protein tyrosine kinase activity"/>
    <property type="evidence" value="ECO:0007669"/>
    <property type="project" value="InterPro"/>
</dbReference>
<dbReference type="GO" id="GO:0005886">
    <property type="term" value="C:plasma membrane"/>
    <property type="evidence" value="ECO:0007669"/>
    <property type="project" value="TreeGrafter"/>
</dbReference>
<sequence>MSSSENLKIPLQEILLATNEFAEENKIGMGGYGPVYRGQSEQHGMLAIKRLNRMHGQGDHEYGMEVTLLSKYKHENLVSLIGFCGEDGEKILVYKYEANGSLDKILHRKDLSWMHRLQICLGAARGLRYLHDDTGSGHGVIHRDIKSACGTPGYVDPEYVLDCTLTQKSDVYSFGIVLYEVLFGKLVGHPRFTAKMVKEHYEMKTLHNMIDSDDLKDELNSDSLSTFSSIAYQCLNDLREDRPTMSSVVESIGESFVLSTRKQ</sequence>
<dbReference type="Pfam" id="PF00069">
    <property type="entry name" value="Pkinase"/>
    <property type="match status" value="1"/>
</dbReference>
<keyword evidence="1" id="KW-0723">Serine/threonine-protein kinase</keyword>
<proteinExistence type="predicted"/>
<dbReference type="GO" id="GO:0009506">
    <property type="term" value="C:plasmodesma"/>
    <property type="evidence" value="ECO:0007669"/>
    <property type="project" value="TreeGrafter"/>
</dbReference>
<dbReference type="PANTHER" id="PTHR27003:SF458">
    <property type="entry name" value="TOLL_INTERLEUKIN-1 RECEPTOR HOMOLOGY (TIR) DOMAIN, PROTEIN KINASE-LIKE DOMAIN PROTEIN-RELATED"/>
    <property type="match status" value="1"/>
</dbReference>
<name>A0AAP0C9C7_9ASTR</name>
<dbReference type="PANTHER" id="PTHR27003">
    <property type="entry name" value="OS07G0166700 PROTEIN"/>
    <property type="match status" value="1"/>
</dbReference>
<dbReference type="GO" id="GO:0005524">
    <property type="term" value="F:ATP binding"/>
    <property type="evidence" value="ECO:0007669"/>
    <property type="project" value="UniProtKB-KW"/>
</dbReference>
<dbReference type="InterPro" id="IPR011009">
    <property type="entry name" value="Kinase-like_dom_sf"/>
</dbReference>
<evidence type="ECO:0000256" key="4">
    <source>
        <dbReference type="ARBA" id="ARBA00022777"/>
    </source>
</evidence>
<evidence type="ECO:0000259" key="6">
    <source>
        <dbReference type="PROSITE" id="PS50011"/>
    </source>
</evidence>
<dbReference type="Pfam" id="PF07714">
    <property type="entry name" value="PK_Tyr_Ser-Thr"/>
    <property type="match status" value="1"/>
</dbReference>
<keyword evidence="2" id="KW-0808">Transferase</keyword>
<reference evidence="7 8" key="1">
    <citation type="submission" date="2024-04" db="EMBL/GenBank/DDBJ databases">
        <title>The reference genome of an endangered Asteraceae, Deinandra increscens subsp. villosa, native to the Central Coast of California.</title>
        <authorList>
            <person name="Guilliams M."/>
            <person name="Hasenstab-Lehman K."/>
            <person name="Meyer R."/>
            <person name="Mcevoy S."/>
        </authorList>
    </citation>
    <scope>NUCLEOTIDE SEQUENCE [LARGE SCALE GENOMIC DNA]</scope>
    <source>
        <tissue evidence="7">Leaf</tissue>
    </source>
</reference>
<dbReference type="InterPro" id="IPR045272">
    <property type="entry name" value="ANXUR1/2-like"/>
</dbReference>
<organism evidence="7 8">
    <name type="scientific">Deinandra increscens subsp. villosa</name>
    <dbReference type="NCBI Taxonomy" id="3103831"/>
    <lineage>
        <taxon>Eukaryota</taxon>
        <taxon>Viridiplantae</taxon>
        <taxon>Streptophyta</taxon>
        <taxon>Embryophyta</taxon>
        <taxon>Tracheophyta</taxon>
        <taxon>Spermatophyta</taxon>
        <taxon>Magnoliopsida</taxon>
        <taxon>eudicotyledons</taxon>
        <taxon>Gunneridae</taxon>
        <taxon>Pentapetalae</taxon>
        <taxon>asterids</taxon>
        <taxon>campanulids</taxon>
        <taxon>Asterales</taxon>
        <taxon>Asteraceae</taxon>
        <taxon>Asteroideae</taxon>
        <taxon>Heliantheae alliance</taxon>
        <taxon>Madieae</taxon>
        <taxon>Madiinae</taxon>
        <taxon>Deinandra</taxon>
    </lineage>
</organism>
<evidence type="ECO:0000256" key="1">
    <source>
        <dbReference type="ARBA" id="ARBA00022527"/>
    </source>
</evidence>
<dbReference type="EMBL" id="JBCNJP010007379">
    <property type="protein sequence ID" value="KAK9049298.1"/>
    <property type="molecule type" value="Genomic_DNA"/>
</dbReference>
<evidence type="ECO:0000256" key="3">
    <source>
        <dbReference type="ARBA" id="ARBA00022741"/>
    </source>
</evidence>